<reference evidence="1 2" key="1">
    <citation type="submission" date="2022-03" db="EMBL/GenBank/DDBJ databases">
        <title>Chryseobacterium sp. isolated from particulate matters in swine house.</title>
        <authorList>
            <person name="Won M."/>
            <person name="Kim S.-J."/>
            <person name="Kwon S.-W."/>
        </authorList>
    </citation>
    <scope>NUCLEOTIDE SEQUENCE [LARGE SCALE GENOMIC DNA]</scope>
    <source>
        <strain evidence="1 2">SC2-2</strain>
    </source>
</reference>
<organism evidence="1 2">
    <name type="scientific">Chryseobacterium suipulveris</name>
    <dbReference type="NCBI Taxonomy" id="2929800"/>
    <lineage>
        <taxon>Bacteria</taxon>
        <taxon>Pseudomonadati</taxon>
        <taxon>Bacteroidota</taxon>
        <taxon>Flavobacteriia</taxon>
        <taxon>Flavobacteriales</taxon>
        <taxon>Weeksellaceae</taxon>
        <taxon>Chryseobacterium group</taxon>
        <taxon>Chryseobacterium</taxon>
    </lineage>
</organism>
<dbReference type="EMBL" id="CP094532">
    <property type="protein sequence ID" value="UOE42204.1"/>
    <property type="molecule type" value="Genomic_DNA"/>
</dbReference>
<protein>
    <submittedName>
        <fullName evidence="1">Uncharacterized protein</fullName>
    </submittedName>
</protein>
<dbReference type="Proteomes" id="UP000831460">
    <property type="component" value="Chromosome"/>
</dbReference>
<proteinExistence type="predicted"/>
<sequence>MAEIVIKHEIFSDNSINHIEKVKFFKEIAKKVLSNYPGLYEFEYISKYGQFDFVKNSEDIAISKKEIELIEKEIPNCFV</sequence>
<evidence type="ECO:0000313" key="2">
    <source>
        <dbReference type="Proteomes" id="UP000831460"/>
    </source>
</evidence>
<gene>
    <name evidence="1" type="ORF">MTP09_06085</name>
</gene>
<evidence type="ECO:0000313" key="1">
    <source>
        <dbReference type="EMBL" id="UOE42204.1"/>
    </source>
</evidence>
<keyword evidence="2" id="KW-1185">Reference proteome</keyword>
<name>A0ABY4BTJ0_9FLAO</name>
<dbReference type="RefSeq" id="WP_243551175.1">
    <property type="nucleotide sequence ID" value="NZ_CP094532.1"/>
</dbReference>
<accession>A0ABY4BTJ0</accession>